<sequence>MVMTRSQANSRVNPGDSRADQHSNHPPDDVQLPRIALGATSGVPPSQAHDQDEQLINSLLEALRAEVRAVIKR</sequence>
<feature type="region of interest" description="Disordered" evidence="1">
    <location>
        <begin position="1"/>
        <end position="51"/>
    </location>
</feature>
<accession>A0A218WM65</accession>
<evidence type="ECO:0000256" key="1">
    <source>
        <dbReference type="SAM" id="MobiDB-lite"/>
    </source>
</evidence>
<dbReference type="EMBL" id="MTKT01003950">
    <property type="protein sequence ID" value="OWM73683.1"/>
    <property type="molecule type" value="Genomic_DNA"/>
</dbReference>
<proteinExistence type="predicted"/>
<protein>
    <submittedName>
        <fullName evidence="2">Uncharacterized protein</fullName>
    </submittedName>
</protein>
<dbReference type="Proteomes" id="UP000197138">
    <property type="component" value="Unassembled WGS sequence"/>
</dbReference>
<gene>
    <name evidence="2" type="ORF">CDL15_Pgr026783</name>
</gene>
<evidence type="ECO:0000313" key="2">
    <source>
        <dbReference type="EMBL" id="OWM73683.1"/>
    </source>
</evidence>
<dbReference type="AlphaFoldDB" id="A0A218WM65"/>
<evidence type="ECO:0000313" key="3">
    <source>
        <dbReference type="Proteomes" id="UP000197138"/>
    </source>
</evidence>
<feature type="compositionally biased region" description="Polar residues" evidence="1">
    <location>
        <begin position="1"/>
        <end position="12"/>
    </location>
</feature>
<reference evidence="3" key="1">
    <citation type="journal article" date="2017" name="Plant J.">
        <title>The pomegranate (Punica granatum L.) genome and the genomics of punicalagin biosynthesis.</title>
        <authorList>
            <person name="Qin G."/>
            <person name="Xu C."/>
            <person name="Ming R."/>
            <person name="Tang H."/>
            <person name="Guyot R."/>
            <person name="Kramer E.M."/>
            <person name="Hu Y."/>
            <person name="Yi X."/>
            <person name="Qi Y."/>
            <person name="Xu X."/>
            <person name="Gao Z."/>
            <person name="Pan H."/>
            <person name="Jian J."/>
            <person name="Tian Y."/>
            <person name="Yue Z."/>
            <person name="Xu Y."/>
        </authorList>
    </citation>
    <scope>NUCLEOTIDE SEQUENCE [LARGE SCALE GENOMIC DNA]</scope>
    <source>
        <strain evidence="3">cv. Dabenzi</strain>
    </source>
</reference>
<organism evidence="2 3">
    <name type="scientific">Punica granatum</name>
    <name type="common">Pomegranate</name>
    <dbReference type="NCBI Taxonomy" id="22663"/>
    <lineage>
        <taxon>Eukaryota</taxon>
        <taxon>Viridiplantae</taxon>
        <taxon>Streptophyta</taxon>
        <taxon>Embryophyta</taxon>
        <taxon>Tracheophyta</taxon>
        <taxon>Spermatophyta</taxon>
        <taxon>Magnoliopsida</taxon>
        <taxon>eudicotyledons</taxon>
        <taxon>Gunneridae</taxon>
        <taxon>Pentapetalae</taxon>
        <taxon>rosids</taxon>
        <taxon>malvids</taxon>
        <taxon>Myrtales</taxon>
        <taxon>Lythraceae</taxon>
        <taxon>Punica</taxon>
    </lineage>
</organism>
<name>A0A218WM65_PUNGR</name>
<comment type="caution">
    <text evidence="2">The sequence shown here is derived from an EMBL/GenBank/DDBJ whole genome shotgun (WGS) entry which is preliminary data.</text>
</comment>
<feature type="compositionally biased region" description="Basic and acidic residues" evidence="1">
    <location>
        <begin position="17"/>
        <end position="28"/>
    </location>
</feature>